<name>A0ABN1XN10_9PSEU</name>
<evidence type="ECO:0000256" key="1">
    <source>
        <dbReference type="SAM" id="MobiDB-lite"/>
    </source>
</evidence>
<dbReference type="Proteomes" id="UP001501414">
    <property type="component" value="Unassembled WGS sequence"/>
</dbReference>
<reference evidence="2 3" key="1">
    <citation type="journal article" date="2019" name="Int. J. Syst. Evol. Microbiol.">
        <title>The Global Catalogue of Microorganisms (GCM) 10K type strain sequencing project: providing services to taxonomists for standard genome sequencing and annotation.</title>
        <authorList>
            <consortium name="The Broad Institute Genomics Platform"/>
            <consortium name="The Broad Institute Genome Sequencing Center for Infectious Disease"/>
            <person name="Wu L."/>
            <person name="Ma J."/>
        </authorList>
    </citation>
    <scope>NUCLEOTIDE SEQUENCE [LARGE SCALE GENOMIC DNA]</scope>
    <source>
        <strain evidence="2 3">JCM 11896</strain>
    </source>
</reference>
<comment type="caution">
    <text evidence="2">The sequence shown here is derived from an EMBL/GenBank/DDBJ whole genome shotgun (WGS) entry which is preliminary data.</text>
</comment>
<feature type="region of interest" description="Disordered" evidence="1">
    <location>
        <begin position="1"/>
        <end position="40"/>
    </location>
</feature>
<protein>
    <submittedName>
        <fullName evidence="2">Uncharacterized protein</fullName>
    </submittedName>
</protein>
<keyword evidence="3" id="KW-1185">Reference proteome</keyword>
<sequence length="64" mass="6571">MTARRGNGARVAPSDRAGGASRLTGRRLRSTTPPATLNTDVTGPRVVYRITAVLGAGTALAEAH</sequence>
<dbReference type="EMBL" id="BAAAJK010000006">
    <property type="protein sequence ID" value="GAA1385832.1"/>
    <property type="molecule type" value="Genomic_DNA"/>
</dbReference>
<evidence type="ECO:0000313" key="2">
    <source>
        <dbReference type="EMBL" id="GAA1385832.1"/>
    </source>
</evidence>
<accession>A0ABN1XN10</accession>
<gene>
    <name evidence="2" type="ORF">GCM10009613_18890</name>
</gene>
<evidence type="ECO:0000313" key="3">
    <source>
        <dbReference type="Proteomes" id="UP001501414"/>
    </source>
</evidence>
<organism evidence="2 3">
    <name type="scientific">Pseudonocardia kongjuensis</name>
    <dbReference type="NCBI Taxonomy" id="102227"/>
    <lineage>
        <taxon>Bacteria</taxon>
        <taxon>Bacillati</taxon>
        <taxon>Actinomycetota</taxon>
        <taxon>Actinomycetes</taxon>
        <taxon>Pseudonocardiales</taxon>
        <taxon>Pseudonocardiaceae</taxon>
        <taxon>Pseudonocardia</taxon>
    </lineage>
</organism>
<proteinExistence type="predicted"/>